<sequence length="357" mass="40692">MYLDPGRGERNDDPSALERHVNVSLYQIGQLNGKVDVEALAIAIDFTQPLFFHQHYISTLQTSFPNIVRLDLELDTEDFIPLFTFICSLTQLQVLGLSCESLRVDYDPESNRDLSLPTPLHTLYLNVIMFNYSESGNYDNDICDWLRGQTPVSNLRSLTILNCDRGASPEERVPTYIQLNNALTSLYLSVPVDYIDPLIGLDDEDHTDYEYDLSNLVSLESFSIHIPDSKRTALAPLPQLPAVLMRLTSILKSISSIHFRKFNLISDENNLFPTAEWNELDKTLSSTQFSFVQKEIFIHIVNRDARVIEAVMQRAKRLFPRCQEQQRLSFTHLDRDGDTGMNLLEPHPITGEGGCSY</sequence>
<dbReference type="SUPFAM" id="SSF52047">
    <property type="entry name" value="RNI-like"/>
    <property type="match status" value="1"/>
</dbReference>
<name>A0A0W0G2U6_MONRR</name>
<reference evidence="1 2" key="1">
    <citation type="submission" date="2015-12" db="EMBL/GenBank/DDBJ databases">
        <title>Draft genome sequence of Moniliophthora roreri, the causal agent of frosty pod rot of cacao.</title>
        <authorList>
            <person name="Aime M.C."/>
            <person name="Diaz-Valderrama J.R."/>
            <person name="Kijpornyongpan T."/>
            <person name="Phillips-Mora W."/>
        </authorList>
    </citation>
    <scope>NUCLEOTIDE SEQUENCE [LARGE SCALE GENOMIC DNA]</scope>
    <source>
        <strain evidence="1 2">MCA 2952</strain>
    </source>
</reference>
<dbReference type="EMBL" id="LATX01001291">
    <property type="protein sequence ID" value="KTB42887.1"/>
    <property type="molecule type" value="Genomic_DNA"/>
</dbReference>
<accession>A0A0W0G2U6</accession>
<evidence type="ECO:0000313" key="2">
    <source>
        <dbReference type="Proteomes" id="UP000054988"/>
    </source>
</evidence>
<dbReference type="AlphaFoldDB" id="A0A0W0G2U6"/>
<comment type="caution">
    <text evidence="1">The sequence shown here is derived from an EMBL/GenBank/DDBJ whole genome shotgun (WGS) entry which is preliminary data.</text>
</comment>
<dbReference type="Proteomes" id="UP000054988">
    <property type="component" value="Unassembled WGS sequence"/>
</dbReference>
<protein>
    <recommendedName>
        <fullName evidence="3">F-box domain-containing protein</fullName>
    </recommendedName>
</protein>
<gene>
    <name evidence="1" type="ORF">WG66_4546</name>
</gene>
<proteinExistence type="predicted"/>
<evidence type="ECO:0000313" key="1">
    <source>
        <dbReference type="EMBL" id="KTB42887.1"/>
    </source>
</evidence>
<evidence type="ECO:0008006" key="3">
    <source>
        <dbReference type="Google" id="ProtNLM"/>
    </source>
</evidence>
<organism evidence="1 2">
    <name type="scientific">Moniliophthora roreri</name>
    <name type="common">Frosty pod rot fungus</name>
    <name type="synonym">Monilia roreri</name>
    <dbReference type="NCBI Taxonomy" id="221103"/>
    <lineage>
        <taxon>Eukaryota</taxon>
        <taxon>Fungi</taxon>
        <taxon>Dikarya</taxon>
        <taxon>Basidiomycota</taxon>
        <taxon>Agaricomycotina</taxon>
        <taxon>Agaricomycetes</taxon>
        <taxon>Agaricomycetidae</taxon>
        <taxon>Agaricales</taxon>
        <taxon>Marasmiineae</taxon>
        <taxon>Marasmiaceae</taxon>
        <taxon>Moniliophthora</taxon>
    </lineage>
</organism>